<comment type="subunit">
    <text evidence="9 10">Homohexamer. Organized in a ring with a central cavity.</text>
</comment>
<feature type="binding site" evidence="9">
    <location>
        <begin position="371"/>
        <end position="378"/>
    </location>
    <ligand>
        <name>ATP</name>
        <dbReference type="ChEBI" id="CHEBI:30616"/>
    </ligand>
</feature>
<dbReference type="InterPro" id="IPR008269">
    <property type="entry name" value="Lon_proteolytic"/>
</dbReference>
<keyword evidence="2 9" id="KW-0963">Cytoplasm</keyword>
<dbReference type="InterPro" id="IPR046336">
    <property type="entry name" value="Lon_prtase_N_sf"/>
</dbReference>
<dbReference type="EMBL" id="AP026560">
    <property type="protein sequence ID" value="BDP42952.1"/>
    <property type="molecule type" value="Genomic_DNA"/>
</dbReference>
<keyword evidence="5 9" id="KW-0378">Hydrolase</keyword>
<dbReference type="NCBIfam" id="TIGR00763">
    <property type="entry name" value="lon"/>
    <property type="match status" value="1"/>
</dbReference>
<dbReference type="InterPro" id="IPR027543">
    <property type="entry name" value="Lon_bac"/>
</dbReference>
<keyword evidence="7 9" id="KW-0067">ATP-binding</keyword>
<dbReference type="Proteomes" id="UP001064971">
    <property type="component" value="Chromosome"/>
</dbReference>
<evidence type="ECO:0000256" key="5">
    <source>
        <dbReference type="ARBA" id="ARBA00022801"/>
    </source>
</evidence>
<dbReference type="InterPro" id="IPR014721">
    <property type="entry name" value="Ribsml_uS5_D2-typ_fold_subgr"/>
</dbReference>
<dbReference type="PIRSF" id="PIRSF001174">
    <property type="entry name" value="Lon_proteas"/>
    <property type="match status" value="1"/>
</dbReference>
<dbReference type="SUPFAM" id="SSF54211">
    <property type="entry name" value="Ribosomal protein S5 domain 2-like"/>
    <property type="match status" value="1"/>
</dbReference>
<dbReference type="InterPro" id="IPR004815">
    <property type="entry name" value="Lon_bac/euk-typ"/>
</dbReference>
<evidence type="ECO:0000313" key="15">
    <source>
        <dbReference type="EMBL" id="BDP42952.1"/>
    </source>
</evidence>
<reference evidence="15" key="1">
    <citation type="submission" date="2022-07" db="EMBL/GenBank/DDBJ databases">
        <title>Complete Genome Sequence of the Radioresistant Bacterium Deinococcus aetherius ST0316, Isolated from the Air Dust collected in Lower Stratosphere above Japan.</title>
        <authorList>
            <person name="Satoh K."/>
            <person name="Hagiwara K."/>
            <person name="Katsumata K."/>
            <person name="Kubo A."/>
            <person name="Yokobori S."/>
            <person name="Yamagishi A."/>
            <person name="Oono Y."/>
            <person name="Narumi I."/>
        </authorList>
    </citation>
    <scope>NUCLEOTIDE SEQUENCE</scope>
    <source>
        <strain evidence="15">ST0316</strain>
    </source>
</reference>
<feature type="domain" description="Lon proteolytic" evidence="13">
    <location>
        <begin position="607"/>
        <end position="788"/>
    </location>
</feature>
<dbReference type="GO" id="GO:0008233">
    <property type="term" value="F:peptidase activity"/>
    <property type="evidence" value="ECO:0007669"/>
    <property type="project" value="UniProtKB-KW"/>
</dbReference>
<dbReference type="Gene3D" id="3.40.50.300">
    <property type="entry name" value="P-loop containing nucleotide triphosphate hydrolases"/>
    <property type="match status" value="1"/>
</dbReference>
<comment type="induction">
    <text evidence="9">By heat shock.</text>
</comment>
<dbReference type="InterPro" id="IPR003111">
    <property type="entry name" value="Lon_prtase_N"/>
</dbReference>
<dbReference type="InterPro" id="IPR015947">
    <property type="entry name" value="PUA-like_sf"/>
</dbReference>
<proteinExistence type="evidence at transcript level"/>
<organism evidence="15 16">
    <name type="scientific">Deinococcus aetherius</name>
    <dbReference type="NCBI Taxonomy" id="200252"/>
    <lineage>
        <taxon>Bacteria</taxon>
        <taxon>Thermotogati</taxon>
        <taxon>Deinococcota</taxon>
        <taxon>Deinococci</taxon>
        <taxon>Deinococcales</taxon>
        <taxon>Deinococcaceae</taxon>
        <taxon>Deinococcus</taxon>
    </lineage>
</organism>
<dbReference type="CDD" id="cd19500">
    <property type="entry name" value="RecA-like_Lon"/>
    <property type="match status" value="1"/>
</dbReference>
<dbReference type="InterPro" id="IPR003959">
    <property type="entry name" value="ATPase_AAA_core"/>
</dbReference>
<dbReference type="PANTHER" id="PTHR10046">
    <property type="entry name" value="ATP DEPENDENT LON PROTEASE FAMILY MEMBER"/>
    <property type="match status" value="1"/>
</dbReference>
<comment type="subcellular location">
    <subcellularLocation>
        <location evidence="1 9 10">Cytoplasm</location>
    </subcellularLocation>
</comment>
<dbReference type="GO" id="GO:0006508">
    <property type="term" value="P:proteolysis"/>
    <property type="evidence" value="ECO:0007669"/>
    <property type="project" value="UniProtKB-KW"/>
</dbReference>
<evidence type="ECO:0000259" key="13">
    <source>
        <dbReference type="PROSITE" id="PS51786"/>
    </source>
</evidence>
<dbReference type="EC" id="3.4.21.53" evidence="9 10"/>
<dbReference type="SUPFAM" id="SSF88697">
    <property type="entry name" value="PUA domain-like"/>
    <property type="match status" value="1"/>
</dbReference>
<dbReference type="InterPro" id="IPR027065">
    <property type="entry name" value="Lon_Prtase"/>
</dbReference>
<dbReference type="InterPro" id="IPR054594">
    <property type="entry name" value="Lon_lid"/>
</dbReference>
<dbReference type="Gene3D" id="3.30.230.10">
    <property type="match status" value="1"/>
</dbReference>
<keyword evidence="8 9" id="KW-0346">Stress response</keyword>
<dbReference type="Pfam" id="PF05362">
    <property type="entry name" value="Lon_C"/>
    <property type="match status" value="1"/>
</dbReference>
<dbReference type="Gene3D" id="1.20.58.1480">
    <property type="match status" value="1"/>
</dbReference>
<feature type="active site" evidence="9 11">
    <location>
        <position position="694"/>
    </location>
</feature>
<evidence type="ECO:0000256" key="1">
    <source>
        <dbReference type="ARBA" id="ARBA00004496"/>
    </source>
</evidence>
<dbReference type="PRINTS" id="PR00830">
    <property type="entry name" value="ENDOLAPTASE"/>
</dbReference>
<dbReference type="Gene3D" id="1.20.5.5270">
    <property type="match status" value="1"/>
</dbReference>
<comment type="similarity">
    <text evidence="9 10 11">Belongs to the peptidase S16 family.</text>
</comment>
<evidence type="ECO:0000256" key="11">
    <source>
        <dbReference type="PROSITE-ProRule" id="PRU01122"/>
    </source>
</evidence>
<dbReference type="SMART" id="SM00464">
    <property type="entry name" value="LON"/>
    <property type="match status" value="1"/>
</dbReference>
<evidence type="ECO:0000256" key="12">
    <source>
        <dbReference type="SAM" id="MobiDB-lite"/>
    </source>
</evidence>
<evidence type="ECO:0000256" key="4">
    <source>
        <dbReference type="ARBA" id="ARBA00022741"/>
    </source>
</evidence>
<gene>
    <name evidence="15" type="primary">lon_2</name>
    <name evidence="9" type="synonym">lon</name>
    <name evidence="15" type="ORF">DAETH_29210</name>
</gene>
<keyword evidence="6 9" id="KW-0720">Serine protease</keyword>
<feature type="active site" evidence="9 11">
    <location>
        <position position="737"/>
    </location>
</feature>
<accession>A0ABM8AGM7</accession>
<sequence length="821" mass="90311">MPTENLPTPLPANVPVCPVRGSVIYPTMVQHIDASRALSIQAIEAAMSGEKVILIVSQRDKDVDDPQGSDLYDVGTACNVLRVRKNPDGTVQMLVAATSRARVTRYTRGDYLKADIVPLPTETGDPVELQALTRELREKFEVVAAGGKVSAESVQAIQGKDNPGEMADHIAFNLDFKLEDKQAILEATRVTDRIRRVLTLLDTEQEVQAVQARIRAQVKEEIDKNQREYYLREQMKVIQKELQGGEEGEEGDEAEQFRAKIDALGLKPEVKKEIDREVGRLARMHPDAAEASVIRTYLTWITELPWNVRSEDRLDVPEAAKILDEDHYGLEKVKDRVLEFLAVRRLRKERAERGEIEASEVNKGPILVFTGPPGVGKTSIAQSIAKALGRKYVRIALGGARDESDIRGHRRTYIGAMPGRIIQGMRTAATKNPVILLDEVDKLGSSYQGDPSAALLEVLDPAQNQHFTDHYLGVAFDLSEVMFIATANYPEQIPAALMDRMEVIDFSSYIEQEKLEIAKRYLLPRQLVQNGLKENQISFTDAALERLISHYTREAGVRNLEREIGTVARKVARRIATGEVKRVKVTDKELDRYLGQSRYQPESEAREDMVGVSTGMFYTPVGGDILFVETSVMPGKGGLVLTGQLGDVMKESARAALTYAKSNAGRFHLDRDKIDNSEIHIHVPAGAIPKEGPSAGGAIATSLISALSGVPARRDVAMTGEITLTGRYLPIGGLKEKVLGARRAGIRHIIMPKANEADLRDIPLHLRSSMRFHPCETVDEVLDVALVGGLGALERGTDAPAGVTPPAPKRKSTRRAPGASA</sequence>
<evidence type="ECO:0000256" key="8">
    <source>
        <dbReference type="ARBA" id="ARBA00023016"/>
    </source>
</evidence>
<dbReference type="InterPro" id="IPR027417">
    <property type="entry name" value="P-loop_NTPase"/>
</dbReference>
<evidence type="ECO:0000313" key="16">
    <source>
        <dbReference type="Proteomes" id="UP001064971"/>
    </source>
</evidence>
<protein>
    <recommendedName>
        <fullName evidence="9 10">Lon protease</fullName>
        <ecNumber evidence="9 10">3.4.21.53</ecNumber>
    </recommendedName>
    <alternativeName>
        <fullName evidence="9">ATP-dependent protease La</fullName>
    </alternativeName>
</protein>
<evidence type="ECO:0000256" key="2">
    <source>
        <dbReference type="ARBA" id="ARBA00022490"/>
    </source>
</evidence>
<dbReference type="Pfam" id="PF22667">
    <property type="entry name" value="Lon_lid"/>
    <property type="match status" value="1"/>
</dbReference>
<evidence type="ECO:0000256" key="10">
    <source>
        <dbReference type="PIRNR" id="PIRNR001174"/>
    </source>
</evidence>
<evidence type="ECO:0000256" key="9">
    <source>
        <dbReference type="HAMAP-Rule" id="MF_01973"/>
    </source>
</evidence>
<dbReference type="InterPro" id="IPR020568">
    <property type="entry name" value="Ribosomal_Su5_D2-typ_SF"/>
</dbReference>
<feature type="region of interest" description="Disordered" evidence="12">
    <location>
        <begin position="795"/>
        <end position="821"/>
    </location>
</feature>
<dbReference type="Gene3D" id="1.10.8.60">
    <property type="match status" value="1"/>
</dbReference>
<comment type="function">
    <text evidence="9">ATP-dependent serine protease that mediates the selective degradation of mutant and abnormal proteins as well as certain short-lived regulatory proteins. Required for cellular homeostasis and for survival from DNA damage and developmental changes induced by stress. Degrades polypeptides processively to yield small peptide fragments that are 5 to 10 amino acids long. Binds to DNA in a double-stranded, site-specific manner.</text>
</comment>
<comment type="catalytic activity">
    <reaction evidence="9 10 11">
        <text>Hydrolysis of proteins in presence of ATP.</text>
        <dbReference type="EC" id="3.4.21.53"/>
    </reaction>
</comment>
<evidence type="ECO:0000256" key="3">
    <source>
        <dbReference type="ARBA" id="ARBA00022670"/>
    </source>
</evidence>
<dbReference type="SMART" id="SM00382">
    <property type="entry name" value="AAA"/>
    <property type="match status" value="1"/>
</dbReference>
<dbReference type="HAMAP" id="MF_01973">
    <property type="entry name" value="lon_bact"/>
    <property type="match status" value="1"/>
</dbReference>
<keyword evidence="3 9" id="KW-0645">Protease</keyword>
<dbReference type="PROSITE" id="PS51787">
    <property type="entry name" value="LON_N"/>
    <property type="match status" value="1"/>
</dbReference>
<dbReference type="RefSeq" id="WP_264775625.1">
    <property type="nucleotide sequence ID" value="NZ_AP026560.1"/>
</dbReference>
<dbReference type="SUPFAM" id="SSF52540">
    <property type="entry name" value="P-loop containing nucleoside triphosphate hydrolases"/>
    <property type="match status" value="1"/>
</dbReference>
<keyword evidence="4 9" id="KW-0547">Nucleotide-binding</keyword>
<dbReference type="Pfam" id="PF02190">
    <property type="entry name" value="LON_substr_bdg"/>
    <property type="match status" value="1"/>
</dbReference>
<dbReference type="Pfam" id="PF00004">
    <property type="entry name" value="AAA"/>
    <property type="match status" value="1"/>
</dbReference>
<evidence type="ECO:0000256" key="6">
    <source>
        <dbReference type="ARBA" id="ARBA00022825"/>
    </source>
</evidence>
<name>A0ABM8AGM7_9DEIO</name>
<evidence type="ECO:0000256" key="7">
    <source>
        <dbReference type="ARBA" id="ARBA00022840"/>
    </source>
</evidence>
<dbReference type="InterPro" id="IPR003593">
    <property type="entry name" value="AAA+_ATPase"/>
</dbReference>
<dbReference type="Gene3D" id="2.30.130.40">
    <property type="entry name" value="LON domain-like"/>
    <property type="match status" value="1"/>
</dbReference>
<feature type="domain" description="Lon N-terminal" evidence="14">
    <location>
        <begin position="14"/>
        <end position="205"/>
    </location>
</feature>
<keyword evidence="16" id="KW-1185">Reference proteome</keyword>
<dbReference type="PROSITE" id="PS51786">
    <property type="entry name" value="LON_PROTEOLYTIC"/>
    <property type="match status" value="1"/>
</dbReference>
<evidence type="ECO:0000259" key="14">
    <source>
        <dbReference type="PROSITE" id="PS51787"/>
    </source>
</evidence>